<dbReference type="EMBL" id="MNWX01000007">
    <property type="protein sequence ID" value="OIO65779.1"/>
    <property type="molecule type" value="Genomic_DNA"/>
</dbReference>
<evidence type="ECO:0000313" key="1">
    <source>
        <dbReference type="EMBL" id="OIO65779.1"/>
    </source>
</evidence>
<evidence type="ECO:0000313" key="2">
    <source>
        <dbReference type="Proteomes" id="UP000182693"/>
    </source>
</evidence>
<accession>A0A1J4XWP2</accession>
<organism evidence="1 2">
    <name type="scientific">Candidatus Wolfebacteria bacterium CG1_02_39_135</name>
    <dbReference type="NCBI Taxonomy" id="1805425"/>
    <lineage>
        <taxon>Bacteria</taxon>
        <taxon>Candidatus Wolfeibacteriota</taxon>
    </lineage>
</organism>
<dbReference type="STRING" id="1805425.AUJ30_00445"/>
<name>A0A1J4XWP2_9BACT</name>
<evidence type="ECO:0008006" key="3">
    <source>
        <dbReference type="Google" id="ProtNLM"/>
    </source>
</evidence>
<proteinExistence type="predicted"/>
<dbReference type="Proteomes" id="UP000182693">
    <property type="component" value="Unassembled WGS sequence"/>
</dbReference>
<dbReference type="AlphaFoldDB" id="A0A1J4XWP2"/>
<sequence>MRHNLREIIGLIIWWTEGTKAYKDKRGKNTWVYNVDVTNTNPEIIKLFLDFLRKDVKIDESRLKLQLQIHKGDDQCAIENYWSNLTNIPKQRFTKTIIRPQGNKIGKSRGTCKIRYSDKSIYLKLDSSLKRLLQKN</sequence>
<protein>
    <recommendedName>
        <fullName evidence="3">Homing endonuclease LAGLIDADG domain-containing protein</fullName>
    </recommendedName>
</protein>
<comment type="caution">
    <text evidence="1">The sequence shown here is derived from an EMBL/GenBank/DDBJ whole genome shotgun (WGS) entry which is preliminary data.</text>
</comment>
<reference evidence="1 2" key="1">
    <citation type="journal article" date="2016" name="Environ. Microbiol.">
        <title>Genomic resolution of a cold subsurface aquifer community provides metabolic insights for novel microbes adapted to high CO concentrations.</title>
        <authorList>
            <person name="Probst A.J."/>
            <person name="Castelle C.J."/>
            <person name="Singh A."/>
            <person name="Brown C.T."/>
            <person name="Anantharaman K."/>
            <person name="Sharon I."/>
            <person name="Hug L.A."/>
            <person name="Burstein D."/>
            <person name="Emerson J.B."/>
            <person name="Thomas B.C."/>
            <person name="Banfield J.F."/>
        </authorList>
    </citation>
    <scope>NUCLEOTIDE SEQUENCE [LARGE SCALE GENOMIC DNA]</scope>
    <source>
        <strain evidence="1">CG1_02_39_135</strain>
    </source>
</reference>
<gene>
    <name evidence="1" type="ORF">AUJ30_00445</name>
</gene>